<proteinExistence type="predicted"/>
<protein>
    <recommendedName>
        <fullName evidence="3">Pectate lyase superfamily protein domain-containing protein</fullName>
    </recommendedName>
</protein>
<dbReference type="OrthoDB" id="7876859at2"/>
<keyword evidence="2" id="KW-1185">Reference proteome</keyword>
<accession>A0A0B3S3K1</accession>
<name>A0A0B3S3K1_9RHOB</name>
<dbReference type="EMBL" id="JSUQ01000002">
    <property type="protein sequence ID" value="KHQ54837.1"/>
    <property type="molecule type" value="Genomic_DNA"/>
</dbReference>
<dbReference type="Gene3D" id="2.60.120.200">
    <property type="match status" value="1"/>
</dbReference>
<evidence type="ECO:0000313" key="1">
    <source>
        <dbReference type="EMBL" id="KHQ54837.1"/>
    </source>
</evidence>
<organism evidence="1 2">
    <name type="scientific">Mameliella alba</name>
    <dbReference type="NCBI Taxonomy" id="561184"/>
    <lineage>
        <taxon>Bacteria</taxon>
        <taxon>Pseudomonadati</taxon>
        <taxon>Pseudomonadota</taxon>
        <taxon>Alphaproteobacteria</taxon>
        <taxon>Rhodobacterales</taxon>
        <taxon>Roseobacteraceae</taxon>
        <taxon>Mameliella</taxon>
    </lineage>
</organism>
<dbReference type="SUPFAM" id="SSF49899">
    <property type="entry name" value="Concanavalin A-like lectins/glucanases"/>
    <property type="match status" value="1"/>
</dbReference>
<sequence length="775" mass="81891">MGLLNLESASIALDHNSTPVAHAKKYIMWAGTDQACPVYSDVGLTTMMANPLVADENGQFELCFLVDGDYKVVITTDRDKILFSQDDISVTSPLSFGTAKTFNTVSQLLADRVLGYGVALGRRRVSLGENITVNECGFTYRVLSPSASAPDVITAGGVKLKVVATGNGFDVRAFGAVGDNEADDGPAIQKALDAASVDGGGCVILPVAPKRWLTTQTLIVPPSVSLIGSARTGGTRGGGTSNHAVTLNYTGTGAAIQLGTGAVTCVSAAVEGLAIVSEPGYPNYRNFVGILAYDFRKSHLRNIYIEGAETAFCFTGEGGAVAYVDTDNLNAYDCVKGVEIECPTPLGQVSPFIQALHLGVREINGCGTGIRLGGGQQNHSRIELRAAELGACDIGILVDGDSGGKRLTWQIDGQAWFEHNTNGNIVLNAGTLYVSGDITQQDSNVSGGFIQNGGRLIPLGRAAFEDYSIHFTGFTSRGLVRAWSFVDEGDDHFHCPISGARAEVIGGGSKTGTHTRYGDGVAGDGSGGGVIINDTSIDWTADWTVGFLCYNTTNGNHLAFSIEDSVTDSSLDLSPRPGYLRVRTEDNGGGRVSDDLGNVQDNYLRQPVWYVISHDATAGTIRFHAPNGEAINEVTRAVPPALTSGGYTDWKLNGGQNSTVVIDEVLVYDRLLSPDEIMALVELRTNAVAALGRDPRGGINRRGTLQTSTDANGEITFAHGLLSQPDFTAAQITGDNDYRAKTKLFDAQNMTVVVKDGADLPLASTPVTLSWRAEI</sequence>
<dbReference type="Gene3D" id="2.160.20.10">
    <property type="entry name" value="Single-stranded right-handed beta-helix, Pectin lyase-like"/>
    <property type="match status" value="1"/>
</dbReference>
<reference evidence="1 2" key="1">
    <citation type="submission" date="2014-10" db="EMBL/GenBank/DDBJ databases">
        <title>Genome sequence of Ponticoccus sp. strain UMTAT08 isolated from clonal culture of toxic dinoflagellate Alexandrium tamiyavanichii.</title>
        <authorList>
            <person name="Gan H.Y."/>
            <person name="Muhd D.-D."/>
            <person name="Mohd Noor M.E."/>
            <person name="Yeong Y.S."/>
            <person name="Usup G."/>
        </authorList>
    </citation>
    <scope>NUCLEOTIDE SEQUENCE [LARGE SCALE GENOMIC DNA]</scope>
    <source>
        <strain evidence="1 2">UMTAT08</strain>
    </source>
</reference>
<dbReference type="RefSeq" id="WP_043137284.1">
    <property type="nucleotide sequence ID" value="NZ_BMGQ01000006.1"/>
</dbReference>
<evidence type="ECO:0000313" key="2">
    <source>
        <dbReference type="Proteomes" id="UP000030960"/>
    </source>
</evidence>
<accession>A0A225Q131</accession>
<comment type="caution">
    <text evidence="1">The sequence shown here is derived from an EMBL/GenBank/DDBJ whole genome shotgun (WGS) entry which is preliminary data.</text>
</comment>
<evidence type="ECO:0008006" key="3">
    <source>
        <dbReference type="Google" id="ProtNLM"/>
    </source>
</evidence>
<dbReference type="AlphaFoldDB" id="A0A0B3S3K1"/>
<dbReference type="SUPFAM" id="SSF51126">
    <property type="entry name" value="Pectin lyase-like"/>
    <property type="match status" value="2"/>
</dbReference>
<accession>A0A225QRW2</accession>
<gene>
    <name evidence="1" type="ORF">OA50_00672</name>
</gene>
<dbReference type="GeneID" id="66500580"/>
<dbReference type="Proteomes" id="UP000030960">
    <property type="component" value="Unassembled WGS sequence"/>
</dbReference>
<dbReference type="InterPro" id="IPR011050">
    <property type="entry name" value="Pectin_lyase_fold/virulence"/>
</dbReference>
<dbReference type="InterPro" id="IPR013320">
    <property type="entry name" value="ConA-like_dom_sf"/>
</dbReference>
<dbReference type="STRING" id="561184.SAMN05216376_10777"/>
<dbReference type="InterPro" id="IPR012334">
    <property type="entry name" value="Pectin_lyas_fold"/>
</dbReference>